<comment type="similarity">
    <text evidence="2 9">Belongs to the tetraspanin (TM4SF) family.</text>
</comment>
<accession>A0A6P8FWY2</accession>
<dbReference type="InterPro" id="IPR018499">
    <property type="entry name" value="Tetraspanin/Peripherin"/>
</dbReference>
<comment type="subunit">
    <text evidence="7">Interacts with SLC19A2. Interacts with NTRK1/TRKA.</text>
</comment>
<evidence type="ECO:0000256" key="6">
    <source>
        <dbReference type="ARBA" id="ARBA00023180"/>
    </source>
</evidence>
<keyword evidence="6" id="KW-0325">Glycoprotein</keyword>
<dbReference type="PANTHER" id="PTHR19282">
    <property type="entry name" value="TETRASPANIN"/>
    <property type="match status" value="1"/>
</dbReference>
<dbReference type="PIRSF" id="PIRSF002419">
    <property type="entry name" value="Tetraspanin"/>
    <property type="match status" value="1"/>
</dbReference>
<feature type="transmembrane region" description="Helical" evidence="9">
    <location>
        <begin position="194"/>
        <end position="216"/>
    </location>
</feature>
<evidence type="ECO:0000256" key="1">
    <source>
        <dbReference type="ARBA" id="ARBA00004127"/>
    </source>
</evidence>
<evidence type="ECO:0000256" key="5">
    <source>
        <dbReference type="ARBA" id="ARBA00023136"/>
    </source>
</evidence>
<dbReference type="InterPro" id="IPR008952">
    <property type="entry name" value="Tetraspanin_EC2_sf"/>
</dbReference>
<feature type="transmembrane region" description="Helical" evidence="9">
    <location>
        <begin position="12"/>
        <end position="34"/>
    </location>
</feature>
<dbReference type="PANTHER" id="PTHR19282:SF216">
    <property type="entry name" value="TETRASPANIN-1"/>
    <property type="match status" value="1"/>
</dbReference>
<comment type="function">
    <text evidence="8">Structural component of specialized membrane microdomains known as tetraspanin-enriched microdomains (TERMs), which act as platforms for receptor clustering and signaling. Participates thereby in diverse biological functions such as cell signal transduction, adhesion, migration and protein trafficking. Regulates neuronal differentiation in response to NGF by facilitating NGF-mediated activation of NTRK1/TRKA receptor tyrosine kinase and subsequent downstream signaling pathways. Plays a role in the inhibition of TNFalpha-induced apoptosis. Mechanistically, inhibits the NF-kappa-B signaling pathway by blocking phosphorylation of CHUK. Also promotes the stability of the thiamine transporter 1/SLC19A2 in intestinal epithelial cells leading to an increase of thiamine uptake process.</text>
</comment>
<proteinExistence type="inferred from homology"/>
<dbReference type="RefSeq" id="XP_031427996.1">
    <property type="nucleotide sequence ID" value="XM_031572136.2"/>
</dbReference>
<feature type="transmembrane region" description="Helical" evidence="9">
    <location>
        <begin position="54"/>
        <end position="76"/>
    </location>
</feature>
<organism evidence="10 11">
    <name type="scientific">Clupea harengus</name>
    <name type="common">Atlantic herring</name>
    <dbReference type="NCBI Taxonomy" id="7950"/>
    <lineage>
        <taxon>Eukaryota</taxon>
        <taxon>Metazoa</taxon>
        <taxon>Chordata</taxon>
        <taxon>Craniata</taxon>
        <taxon>Vertebrata</taxon>
        <taxon>Euteleostomi</taxon>
        <taxon>Actinopterygii</taxon>
        <taxon>Neopterygii</taxon>
        <taxon>Teleostei</taxon>
        <taxon>Clupei</taxon>
        <taxon>Clupeiformes</taxon>
        <taxon>Clupeoidei</taxon>
        <taxon>Clupeidae</taxon>
        <taxon>Clupea</taxon>
    </lineage>
</organism>
<dbReference type="KEGG" id="char:105898669"/>
<dbReference type="SUPFAM" id="SSF48652">
    <property type="entry name" value="Tetraspanin"/>
    <property type="match status" value="1"/>
</dbReference>
<keyword evidence="10" id="KW-1185">Reference proteome</keyword>
<evidence type="ECO:0000256" key="8">
    <source>
        <dbReference type="ARBA" id="ARBA00054958"/>
    </source>
</evidence>
<evidence type="ECO:0000256" key="9">
    <source>
        <dbReference type="RuleBase" id="RU361218"/>
    </source>
</evidence>
<evidence type="ECO:0000256" key="4">
    <source>
        <dbReference type="ARBA" id="ARBA00022989"/>
    </source>
</evidence>
<dbReference type="Proteomes" id="UP000515152">
    <property type="component" value="Chromosome 1"/>
</dbReference>
<comment type="subcellular location">
    <subcellularLocation>
        <location evidence="1">Endomembrane system</location>
        <topology evidence="1">Multi-pass membrane protein</topology>
    </subcellularLocation>
    <subcellularLocation>
        <location evidence="9">Membrane</location>
        <topology evidence="9">Multi-pass membrane protein</topology>
    </subcellularLocation>
</comment>
<evidence type="ECO:0000313" key="11">
    <source>
        <dbReference type="RefSeq" id="XP_031427996.1"/>
    </source>
</evidence>
<gene>
    <name evidence="11" type="primary">LOC105898669</name>
</gene>
<name>A0A6P8FWY2_CLUHA</name>
<dbReference type="GO" id="GO:0005886">
    <property type="term" value="C:plasma membrane"/>
    <property type="evidence" value="ECO:0007669"/>
    <property type="project" value="TreeGrafter"/>
</dbReference>
<evidence type="ECO:0000256" key="2">
    <source>
        <dbReference type="ARBA" id="ARBA00006840"/>
    </source>
</evidence>
<dbReference type="Pfam" id="PF00335">
    <property type="entry name" value="Tetraspanin"/>
    <property type="match status" value="1"/>
</dbReference>
<dbReference type="OrthoDB" id="438211at2759"/>
<evidence type="ECO:0000256" key="7">
    <source>
        <dbReference type="ARBA" id="ARBA00046464"/>
    </source>
</evidence>
<keyword evidence="5 9" id="KW-0472">Membrane</keyword>
<keyword evidence="3 9" id="KW-0812">Transmembrane</keyword>
<dbReference type="GeneID" id="105898669"/>
<dbReference type="InterPro" id="IPR000301">
    <property type="entry name" value="Tetraspanin_animals"/>
</dbReference>
<dbReference type="PRINTS" id="PR00259">
    <property type="entry name" value="TMFOUR"/>
</dbReference>
<dbReference type="AlphaFoldDB" id="A0A6P8FWY2"/>
<sequence length="260" mass="27485">MGVDGCGQMCKCILILFSALFAIVGFAMVGLGLGLRLSSGTRGLFDIDLETQEFVIFVVVLLVLGTLMLIVSICGFHGACSENISSLGVFSVLLGIMAGVEIGIGVLVFMRSQEVSQRLANLYASLYAQYVNKQDPSLGATLKIIHEAFGCCGVGGGVELFVRDTCPKIGILETFTRSNCPSVILNLFQDKAPLIMGFFLATAALMIVALVCSSVLKKAIKDASSAPPYLLLSSHTISHILPDPALYPAPTVTVPMAEEA</sequence>
<dbReference type="Gene3D" id="1.10.1450.10">
    <property type="entry name" value="Tetraspanin"/>
    <property type="match status" value="1"/>
</dbReference>
<feature type="transmembrane region" description="Helical" evidence="9">
    <location>
        <begin position="88"/>
        <end position="110"/>
    </location>
</feature>
<reference evidence="11" key="1">
    <citation type="submission" date="2025-08" db="UniProtKB">
        <authorList>
            <consortium name="RefSeq"/>
        </authorList>
    </citation>
    <scope>IDENTIFICATION</scope>
</reference>
<dbReference type="GO" id="GO:0012505">
    <property type="term" value="C:endomembrane system"/>
    <property type="evidence" value="ECO:0007669"/>
    <property type="project" value="UniProtKB-SubCell"/>
</dbReference>
<evidence type="ECO:0000256" key="3">
    <source>
        <dbReference type="ARBA" id="ARBA00022692"/>
    </source>
</evidence>
<keyword evidence="4 9" id="KW-1133">Transmembrane helix</keyword>
<protein>
    <recommendedName>
        <fullName evidence="9">Tetraspanin</fullName>
    </recommendedName>
</protein>
<evidence type="ECO:0000313" key="10">
    <source>
        <dbReference type="Proteomes" id="UP000515152"/>
    </source>
</evidence>